<organism evidence="1 2">
    <name type="scientific">Stackebrandtia albiflava</name>
    <dbReference type="NCBI Taxonomy" id="406432"/>
    <lineage>
        <taxon>Bacteria</taxon>
        <taxon>Bacillati</taxon>
        <taxon>Actinomycetota</taxon>
        <taxon>Actinomycetes</taxon>
        <taxon>Glycomycetales</taxon>
        <taxon>Glycomycetaceae</taxon>
        <taxon>Stackebrandtia</taxon>
    </lineage>
</organism>
<accession>A0A562VDR5</accession>
<name>A0A562VDR5_9ACTN</name>
<reference evidence="1 2" key="1">
    <citation type="journal article" date="2013" name="Stand. Genomic Sci.">
        <title>Genomic Encyclopedia of Type Strains, Phase I: The one thousand microbial genomes (KMG-I) project.</title>
        <authorList>
            <person name="Kyrpides N.C."/>
            <person name="Woyke T."/>
            <person name="Eisen J.A."/>
            <person name="Garrity G."/>
            <person name="Lilburn T.G."/>
            <person name="Beck B.J."/>
            <person name="Whitman W.B."/>
            <person name="Hugenholtz P."/>
            <person name="Klenk H.P."/>
        </authorList>
    </citation>
    <scope>NUCLEOTIDE SEQUENCE [LARGE SCALE GENOMIC DNA]</scope>
    <source>
        <strain evidence="1 2">DSM 45044</strain>
    </source>
</reference>
<dbReference type="Proteomes" id="UP000321617">
    <property type="component" value="Unassembled WGS sequence"/>
</dbReference>
<dbReference type="AlphaFoldDB" id="A0A562VDR5"/>
<sequence>MADRTRCPVVWRGDTVSAHRIRIAAVTAAAGMAILAGAEAAAATETTTATEAAESCPQGWFCGYDEVGYQGEWFGGAETDVCYTPMNGVRSVANRMGREIRFYSEPNCLGEFFDVPHEHGVTGTAFPVASVSTARY</sequence>
<proteinExistence type="predicted"/>
<evidence type="ECO:0000313" key="1">
    <source>
        <dbReference type="EMBL" id="TWJ16005.1"/>
    </source>
</evidence>
<protein>
    <submittedName>
        <fullName evidence="1">Peptidase inhibitor family I36</fullName>
    </submittedName>
</protein>
<dbReference type="Pfam" id="PF03995">
    <property type="entry name" value="Inhibitor_I36"/>
    <property type="match status" value="1"/>
</dbReference>
<dbReference type="EMBL" id="VLLL01000005">
    <property type="protein sequence ID" value="TWJ16005.1"/>
    <property type="molecule type" value="Genomic_DNA"/>
</dbReference>
<gene>
    <name evidence="1" type="ORF">LX16_1725</name>
</gene>
<keyword evidence="2" id="KW-1185">Reference proteome</keyword>
<evidence type="ECO:0000313" key="2">
    <source>
        <dbReference type="Proteomes" id="UP000321617"/>
    </source>
</evidence>
<comment type="caution">
    <text evidence="1">The sequence shown here is derived from an EMBL/GenBank/DDBJ whole genome shotgun (WGS) entry which is preliminary data.</text>
</comment>